<dbReference type="InterPro" id="IPR050958">
    <property type="entry name" value="Cell_Adh-Cytoskel_Orgn"/>
</dbReference>
<name>A0A1E1XL17_AMBSC</name>
<dbReference type="Gene3D" id="2.60.40.10">
    <property type="entry name" value="Immunoglobulins"/>
    <property type="match status" value="1"/>
</dbReference>
<keyword evidence="4" id="KW-0677">Repeat</keyword>
<protein>
    <submittedName>
        <fullName evidence="13">Putative neural cell adhesion molecule l1</fullName>
    </submittedName>
</protein>
<dbReference type="InterPro" id="IPR013783">
    <property type="entry name" value="Ig-like_fold"/>
</dbReference>
<dbReference type="InterPro" id="IPR003599">
    <property type="entry name" value="Ig_sub"/>
</dbReference>
<feature type="non-terminal residue" evidence="13">
    <location>
        <position position="133"/>
    </location>
</feature>
<reference evidence="13" key="1">
    <citation type="submission" date="2016-09" db="EMBL/GenBank/DDBJ databases">
        <authorList>
            <person name="Capua I."/>
            <person name="De Benedictis P."/>
            <person name="Joannis T."/>
            <person name="Lombin L.H."/>
            <person name="Cattoli G."/>
        </authorList>
    </citation>
    <scope>NUCLEOTIDE SEQUENCE</scope>
</reference>
<comment type="subcellular location">
    <subcellularLocation>
        <location evidence="1">Membrane</location>
        <topology evidence="1">Single-pass membrane protein</topology>
    </subcellularLocation>
</comment>
<dbReference type="InterPro" id="IPR003598">
    <property type="entry name" value="Ig_sub2"/>
</dbReference>
<dbReference type="SMART" id="SM00409">
    <property type="entry name" value="IG"/>
    <property type="match status" value="1"/>
</dbReference>
<keyword evidence="5" id="KW-1133">Transmembrane helix</keyword>
<keyword evidence="7" id="KW-1015">Disulfide bond</keyword>
<dbReference type="AlphaFoldDB" id="A0A1E1XL17"/>
<reference evidence="13" key="2">
    <citation type="journal article" date="2017" name="Front. Cell. Infect. Microbiol.">
        <title>Analysis of the Salivary Gland Transcriptome of Unfed and Partially Fed Amblyomma sculptum Ticks and Descriptive Proteome of the Saliva.</title>
        <authorList>
            <person name="Esteves E."/>
            <person name="Maruyama S.R."/>
            <person name="Kawahara R."/>
            <person name="Fujita A."/>
            <person name="Martins L.A."/>
            <person name="Righi A.A."/>
            <person name="Costa F.B."/>
            <person name="Palmisano G."/>
            <person name="Labruna M.B."/>
            <person name="Sa-Nunes A."/>
            <person name="Ribeiro J.M.C."/>
            <person name="Fogaca A.C."/>
        </authorList>
    </citation>
    <scope>NUCLEOTIDE SEQUENCE</scope>
</reference>
<dbReference type="GO" id="GO:0005886">
    <property type="term" value="C:plasma membrane"/>
    <property type="evidence" value="ECO:0007669"/>
    <property type="project" value="TreeGrafter"/>
</dbReference>
<dbReference type="InterPro" id="IPR036179">
    <property type="entry name" value="Ig-like_dom_sf"/>
</dbReference>
<feature type="chain" id="PRO_5009116163" evidence="11">
    <location>
        <begin position="21"/>
        <end position="133"/>
    </location>
</feature>
<dbReference type="Pfam" id="PF07679">
    <property type="entry name" value="I-set"/>
    <property type="match status" value="1"/>
</dbReference>
<organism evidence="13">
    <name type="scientific">Amblyomma sculptum</name>
    <name type="common">Tick</name>
    <dbReference type="NCBI Taxonomy" id="1581419"/>
    <lineage>
        <taxon>Eukaryota</taxon>
        <taxon>Metazoa</taxon>
        <taxon>Ecdysozoa</taxon>
        <taxon>Arthropoda</taxon>
        <taxon>Chelicerata</taxon>
        <taxon>Arachnida</taxon>
        <taxon>Acari</taxon>
        <taxon>Parasitiformes</taxon>
        <taxon>Ixodida</taxon>
        <taxon>Ixodoidea</taxon>
        <taxon>Ixodidae</taxon>
        <taxon>Amblyomminae</taxon>
        <taxon>Amblyomma</taxon>
    </lineage>
</organism>
<evidence type="ECO:0000256" key="1">
    <source>
        <dbReference type="ARBA" id="ARBA00004167"/>
    </source>
</evidence>
<dbReference type="SMART" id="SM00408">
    <property type="entry name" value="IGc2"/>
    <property type="match status" value="1"/>
</dbReference>
<accession>A0A1E1XL17</accession>
<keyword evidence="3 11" id="KW-0732">Signal</keyword>
<evidence type="ECO:0000256" key="4">
    <source>
        <dbReference type="ARBA" id="ARBA00022737"/>
    </source>
</evidence>
<evidence type="ECO:0000259" key="12">
    <source>
        <dbReference type="PROSITE" id="PS50835"/>
    </source>
</evidence>
<evidence type="ECO:0000256" key="3">
    <source>
        <dbReference type="ARBA" id="ARBA00022729"/>
    </source>
</evidence>
<proteinExistence type="evidence at transcript level"/>
<feature type="signal peptide" evidence="11">
    <location>
        <begin position="1"/>
        <end position="20"/>
    </location>
</feature>
<sequence>MCHFRLRVLTFISLFCCCFAASEGPPVFKKDNEKTVYEVMPGDTVRLRCSVSGQPRPSLAWYHGESEVTPARDNVRQSRHMLVIQNAQPRDAGRYFCKASNGNGVAWKNFTVLVEAVSGDQARGPDNILHTRN</sequence>
<dbReference type="EMBL" id="GFAA01003541">
    <property type="protein sequence ID" value="JAT99893.1"/>
    <property type="molecule type" value="mRNA"/>
</dbReference>
<dbReference type="FunFam" id="2.60.40.10:FF:000016">
    <property type="entry name" value="Fibroblast growth factor receptor"/>
    <property type="match status" value="1"/>
</dbReference>
<evidence type="ECO:0000256" key="9">
    <source>
        <dbReference type="ARBA" id="ARBA00023180"/>
    </source>
</evidence>
<feature type="domain" description="Ig-like" evidence="12">
    <location>
        <begin position="25"/>
        <end position="113"/>
    </location>
</feature>
<dbReference type="InterPro" id="IPR007110">
    <property type="entry name" value="Ig-like_dom"/>
</dbReference>
<evidence type="ECO:0000256" key="11">
    <source>
        <dbReference type="SAM" id="SignalP"/>
    </source>
</evidence>
<evidence type="ECO:0000256" key="6">
    <source>
        <dbReference type="ARBA" id="ARBA00023136"/>
    </source>
</evidence>
<keyword evidence="8" id="KW-0675">Receptor</keyword>
<evidence type="ECO:0000256" key="8">
    <source>
        <dbReference type="ARBA" id="ARBA00023170"/>
    </source>
</evidence>
<keyword evidence="2" id="KW-0812">Transmembrane</keyword>
<keyword evidence="6" id="KW-0472">Membrane</keyword>
<evidence type="ECO:0000313" key="13">
    <source>
        <dbReference type="EMBL" id="JAT99893.1"/>
    </source>
</evidence>
<evidence type="ECO:0000256" key="2">
    <source>
        <dbReference type="ARBA" id="ARBA00022692"/>
    </source>
</evidence>
<keyword evidence="9" id="KW-0325">Glycoprotein</keyword>
<dbReference type="GO" id="GO:0007156">
    <property type="term" value="P:homophilic cell adhesion via plasma membrane adhesion molecules"/>
    <property type="evidence" value="ECO:0007669"/>
    <property type="project" value="TreeGrafter"/>
</dbReference>
<keyword evidence="10" id="KW-0393">Immunoglobulin domain</keyword>
<evidence type="ECO:0000256" key="5">
    <source>
        <dbReference type="ARBA" id="ARBA00022989"/>
    </source>
</evidence>
<dbReference type="PROSITE" id="PS50835">
    <property type="entry name" value="IG_LIKE"/>
    <property type="match status" value="1"/>
</dbReference>
<dbReference type="SUPFAM" id="SSF48726">
    <property type="entry name" value="Immunoglobulin"/>
    <property type="match status" value="1"/>
</dbReference>
<evidence type="ECO:0000256" key="10">
    <source>
        <dbReference type="ARBA" id="ARBA00023319"/>
    </source>
</evidence>
<dbReference type="InterPro" id="IPR013098">
    <property type="entry name" value="Ig_I-set"/>
</dbReference>
<dbReference type="PANTHER" id="PTHR45080">
    <property type="entry name" value="CONTACTIN 5"/>
    <property type="match status" value="1"/>
</dbReference>
<dbReference type="PANTHER" id="PTHR45080:SF8">
    <property type="entry name" value="IG-LIKE DOMAIN-CONTAINING PROTEIN"/>
    <property type="match status" value="1"/>
</dbReference>
<evidence type="ECO:0000256" key="7">
    <source>
        <dbReference type="ARBA" id="ARBA00023157"/>
    </source>
</evidence>